<keyword evidence="6" id="KW-1185">Reference proteome</keyword>
<dbReference type="PRINTS" id="PR00455">
    <property type="entry name" value="HTHTETR"/>
</dbReference>
<dbReference type="AlphaFoldDB" id="A0AAD1HSL0"/>
<reference evidence="5 6" key="1">
    <citation type="journal article" date="2019" name="Emerg. Microbes Infect.">
        <title>Comprehensive subspecies identification of 175 nontuberculous mycobacteria species based on 7547 genomic profiles.</title>
        <authorList>
            <person name="Matsumoto Y."/>
            <person name="Kinjo T."/>
            <person name="Motooka D."/>
            <person name="Nabeya D."/>
            <person name="Jung N."/>
            <person name="Uechi K."/>
            <person name="Horii T."/>
            <person name="Iida T."/>
            <person name="Fujita J."/>
            <person name="Nakamura S."/>
        </authorList>
    </citation>
    <scope>NUCLEOTIDE SEQUENCE [LARGE SCALE GENOMIC DNA]</scope>
    <source>
        <strain evidence="5 6">JCM 6376</strain>
    </source>
</reference>
<organism evidence="5 6">
    <name type="scientific">Mycolicibacterium aichiense</name>
    <dbReference type="NCBI Taxonomy" id="1799"/>
    <lineage>
        <taxon>Bacteria</taxon>
        <taxon>Bacillati</taxon>
        <taxon>Actinomycetota</taxon>
        <taxon>Actinomycetes</taxon>
        <taxon>Mycobacteriales</taxon>
        <taxon>Mycobacteriaceae</taxon>
        <taxon>Mycolicibacterium</taxon>
    </lineage>
</organism>
<dbReference type="InterPro" id="IPR001647">
    <property type="entry name" value="HTH_TetR"/>
</dbReference>
<dbReference type="Proteomes" id="UP000467327">
    <property type="component" value="Chromosome"/>
</dbReference>
<dbReference type="Gene3D" id="1.10.10.60">
    <property type="entry name" value="Homeodomain-like"/>
    <property type="match status" value="1"/>
</dbReference>
<dbReference type="PANTHER" id="PTHR47752">
    <property type="entry name" value="HTH-TYPE TRANSCRIPTIONAL REPRESSOR FABR"/>
    <property type="match status" value="1"/>
</dbReference>
<evidence type="ECO:0000256" key="1">
    <source>
        <dbReference type="ARBA" id="ARBA00023125"/>
    </source>
</evidence>
<dbReference type="Gene3D" id="1.10.357.10">
    <property type="entry name" value="Tetracycline Repressor, domain 2"/>
    <property type="match status" value="1"/>
</dbReference>
<evidence type="ECO:0000313" key="5">
    <source>
        <dbReference type="EMBL" id="BBX10709.1"/>
    </source>
</evidence>
<name>A0AAD1HSL0_9MYCO</name>
<accession>A0AAD1HSL0</accession>
<evidence type="ECO:0000313" key="6">
    <source>
        <dbReference type="Proteomes" id="UP000467327"/>
    </source>
</evidence>
<evidence type="ECO:0000256" key="2">
    <source>
        <dbReference type="PROSITE-ProRule" id="PRU00335"/>
    </source>
</evidence>
<sequence length="265" mass="29622">MCTLCVVKVHVVKESDQSVVGFTPVNSRTPSSRRERSGKSRSRETPSREERKEATRRAIIAAALKLLDERSFSGLSLREVTREAGIVPAAFYRHFESMDALGLVLIDESFRTLREMLRSARAGKLDPNRVIESTVDILVAGVAEQREHWRFIGRERSSGVTVLRYAIRTEIRLITSELATDLARFPGLNEWSTEDLNILASLFVNSMIIIAEAIEDAHDAAALDEIKRTAVKQLRMITVGVNAWEPAPVVDEDDEDPHADDVPEA</sequence>
<dbReference type="PROSITE" id="PS50977">
    <property type="entry name" value="HTH_TETR_2"/>
    <property type="match status" value="1"/>
</dbReference>
<dbReference type="PANTHER" id="PTHR47752:SF1">
    <property type="entry name" value="HTH-TYPE TRANSCRIPTIONAL REPRESSOR FABR"/>
    <property type="match status" value="1"/>
</dbReference>
<evidence type="ECO:0000256" key="3">
    <source>
        <dbReference type="SAM" id="MobiDB-lite"/>
    </source>
</evidence>
<dbReference type="Pfam" id="PF00440">
    <property type="entry name" value="TetR_N"/>
    <property type="match status" value="1"/>
</dbReference>
<feature type="compositionally biased region" description="Basic and acidic residues" evidence="3">
    <location>
        <begin position="32"/>
        <end position="54"/>
    </location>
</feature>
<dbReference type="EMBL" id="AP022561">
    <property type="protein sequence ID" value="BBX10709.1"/>
    <property type="molecule type" value="Genomic_DNA"/>
</dbReference>
<protein>
    <submittedName>
        <fullName evidence="5">TetR family transcriptional regulator</fullName>
    </submittedName>
</protein>
<keyword evidence="1 2" id="KW-0238">DNA-binding</keyword>
<evidence type="ECO:0000259" key="4">
    <source>
        <dbReference type="PROSITE" id="PS50977"/>
    </source>
</evidence>
<proteinExistence type="predicted"/>
<gene>
    <name evidence="5" type="ORF">MAIC_55120</name>
</gene>
<dbReference type="SUPFAM" id="SSF46689">
    <property type="entry name" value="Homeodomain-like"/>
    <property type="match status" value="1"/>
</dbReference>
<dbReference type="GO" id="GO:0003677">
    <property type="term" value="F:DNA binding"/>
    <property type="evidence" value="ECO:0007669"/>
    <property type="project" value="UniProtKB-UniRule"/>
</dbReference>
<dbReference type="InterPro" id="IPR050692">
    <property type="entry name" value="HTH_transcr_repressor_FabR"/>
</dbReference>
<feature type="DNA-binding region" description="H-T-H motif" evidence="2">
    <location>
        <begin position="76"/>
        <end position="95"/>
    </location>
</feature>
<dbReference type="KEGG" id="maic:MAIC_55120"/>
<feature type="region of interest" description="Disordered" evidence="3">
    <location>
        <begin position="22"/>
        <end position="54"/>
    </location>
</feature>
<dbReference type="InterPro" id="IPR009057">
    <property type="entry name" value="Homeodomain-like_sf"/>
</dbReference>
<feature type="domain" description="HTH tetR-type" evidence="4">
    <location>
        <begin position="53"/>
        <end position="113"/>
    </location>
</feature>